<keyword evidence="3 7" id="KW-0694">RNA-binding</keyword>
<evidence type="ECO:0000256" key="4">
    <source>
        <dbReference type="ARBA" id="ARBA00022980"/>
    </source>
</evidence>
<keyword evidence="11" id="KW-1185">Reference proteome</keyword>
<keyword evidence="4 7" id="KW-0689">Ribosomal protein</keyword>
<organism evidence="9 11">
    <name type="scientific">Mycoplasma struthionis</name>
    <dbReference type="NCBI Taxonomy" id="538220"/>
    <lineage>
        <taxon>Bacteria</taxon>
        <taxon>Bacillati</taxon>
        <taxon>Mycoplasmatota</taxon>
        <taxon>Mollicutes</taxon>
        <taxon>Mycoplasmataceae</taxon>
        <taxon>Mycoplasma</taxon>
    </lineage>
</organism>
<dbReference type="SUPFAM" id="SSF46992">
    <property type="entry name" value="Ribosomal protein S20"/>
    <property type="match status" value="1"/>
</dbReference>
<dbReference type="Pfam" id="PF01649">
    <property type="entry name" value="Ribosomal_S20p"/>
    <property type="match status" value="1"/>
</dbReference>
<dbReference type="GO" id="GO:0015935">
    <property type="term" value="C:small ribosomal subunit"/>
    <property type="evidence" value="ECO:0007669"/>
    <property type="project" value="TreeGrafter"/>
</dbReference>
<gene>
    <name evidence="7" type="primary">rpsT</name>
    <name evidence="9" type="ORF">EGN60_03130</name>
    <name evidence="10" type="ORF">FJM01_03015</name>
</gene>
<keyword evidence="5 7" id="KW-0687">Ribonucleoprotein</keyword>
<dbReference type="GO" id="GO:0003735">
    <property type="term" value="F:structural constituent of ribosome"/>
    <property type="evidence" value="ECO:0007669"/>
    <property type="project" value="InterPro"/>
</dbReference>
<evidence type="ECO:0000313" key="9">
    <source>
        <dbReference type="EMBL" id="AZG68916.1"/>
    </source>
</evidence>
<evidence type="ECO:0000256" key="8">
    <source>
        <dbReference type="SAM" id="MobiDB-lite"/>
    </source>
</evidence>
<sequence>MANIKSKQKAILSNEKANARNSAIKSAVRTAIKKAKLAAQANDPKAKELANKAHHEIDKAVSKGVLHKNNGARKASRLDASIAKSNN</sequence>
<reference evidence="9 11" key="1">
    <citation type="submission" date="2018-11" db="EMBL/GenBank/DDBJ databases">
        <title>Genome sequence of Mycoplasma struthionis sp. nov.</title>
        <authorList>
            <person name="Spergser J."/>
        </authorList>
    </citation>
    <scope>NUCLEOTIDE SEQUENCE [LARGE SCALE GENOMIC DNA]</scope>
    <source>
        <strain evidence="9 11">237IA</strain>
    </source>
</reference>
<evidence type="ECO:0000256" key="1">
    <source>
        <dbReference type="ARBA" id="ARBA00007634"/>
    </source>
</evidence>
<comment type="similarity">
    <text evidence="1 7">Belongs to the bacterial ribosomal protein bS20 family.</text>
</comment>
<dbReference type="Proteomes" id="UP000317904">
    <property type="component" value="Unassembled WGS sequence"/>
</dbReference>
<reference evidence="10 12" key="2">
    <citation type="submission" date="2019-06" db="EMBL/GenBank/DDBJ databases">
        <title>A comparative genomics study of ostrich specific Mycoplasmas.</title>
        <authorList>
            <person name="Botes A."/>
            <person name="Nel T."/>
        </authorList>
    </citation>
    <scope>NUCLEOTIDE SEQUENCE [LARGE SCALE GENOMIC DNA]</scope>
    <source>
        <strain evidence="10 12">Ms01</strain>
    </source>
</reference>
<dbReference type="OrthoDB" id="9808392at2"/>
<dbReference type="KEGG" id="mstr:EGN60_03130"/>
<evidence type="ECO:0000256" key="2">
    <source>
        <dbReference type="ARBA" id="ARBA00022730"/>
    </source>
</evidence>
<evidence type="ECO:0000256" key="6">
    <source>
        <dbReference type="ARBA" id="ARBA00035136"/>
    </source>
</evidence>
<accession>A0A502M3C2</accession>
<dbReference type="GO" id="GO:0005829">
    <property type="term" value="C:cytosol"/>
    <property type="evidence" value="ECO:0007669"/>
    <property type="project" value="TreeGrafter"/>
</dbReference>
<dbReference type="PANTHER" id="PTHR33398:SF1">
    <property type="entry name" value="SMALL RIBOSOMAL SUBUNIT PROTEIN BS20C"/>
    <property type="match status" value="1"/>
</dbReference>
<evidence type="ECO:0000313" key="12">
    <source>
        <dbReference type="Proteomes" id="UP000317904"/>
    </source>
</evidence>
<feature type="region of interest" description="Disordered" evidence="8">
    <location>
        <begin position="68"/>
        <end position="87"/>
    </location>
</feature>
<dbReference type="HAMAP" id="MF_00500">
    <property type="entry name" value="Ribosomal_bS20"/>
    <property type="match status" value="1"/>
</dbReference>
<evidence type="ECO:0000256" key="5">
    <source>
        <dbReference type="ARBA" id="ARBA00023274"/>
    </source>
</evidence>
<dbReference type="GO" id="GO:0070181">
    <property type="term" value="F:small ribosomal subunit rRNA binding"/>
    <property type="evidence" value="ECO:0007669"/>
    <property type="project" value="TreeGrafter"/>
</dbReference>
<evidence type="ECO:0000313" key="10">
    <source>
        <dbReference type="EMBL" id="TPI01159.1"/>
    </source>
</evidence>
<dbReference type="Gene3D" id="1.20.58.110">
    <property type="entry name" value="Ribosomal protein S20"/>
    <property type="match status" value="1"/>
</dbReference>
<evidence type="ECO:0000256" key="3">
    <source>
        <dbReference type="ARBA" id="ARBA00022884"/>
    </source>
</evidence>
<dbReference type="Proteomes" id="UP000275883">
    <property type="component" value="Chromosome"/>
</dbReference>
<evidence type="ECO:0000256" key="7">
    <source>
        <dbReference type="HAMAP-Rule" id="MF_00500"/>
    </source>
</evidence>
<feature type="region of interest" description="Disordered" evidence="8">
    <location>
        <begin position="1"/>
        <end position="20"/>
    </location>
</feature>
<keyword evidence="2 7" id="KW-0699">rRNA-binding</keyword>
<dbReference type="InterPro" id="IPR036510">
    <property type="entry name" value="Ribosomal_bS20_sf"/>
</dbReference>
<dbReference type="NCBIfam" id="TIGR00029">
    <property type="entry name" value="S20"/>
    <property type="match status" value="1"/>
</dbReference>
<dbReference type="InterPro" id="IPR002583">
    <property type="entry name" value="Ribosomal_bS20"/>
</dbReference>
<evidence type="ECO:0000313" key="11">
    <source>
        <dbReference type="Proteomes" id="UP000275883"/>
    </source>
</evidence>
<accession>A0A3G8LGW5</accession>
<name>A0A3G8LGW5_9MOLU</name>
<proteinExistence type="inferred from homology"/>
<dbReference type="PANTHER" id="PTHR33398">
    <property type="entry name" value="30S RIBOSOMAL PROTEIN S20"/>
    <property type="match status" value="1"/>
</dbReference>
<dbReference type="EMBL" id="CP034044">
    <property type="protein sequence ID" value="AZG68916.1"/>
    <property type="molecule type" value="Genomic_DNA"/>
</dbReference>
<dbReference type="AlphaFoldDB" id="A0A3G8LGW5"/>
<comment type="function">
    <text evidence="7">Binds directly to 16S ribosomal RNA.</text>
</comment>
<dbReference type="RefSeq" id="WP_124724609.1">
    <property type="nucleotide sequence ID" value="NZ_CP034044.1"/>
</dbReference>
<dbReference type="EMBL" id="VFSY01000029">
    <property type="protein sequence ID" value="TPI01159.1"/>
    <property type="molecule type" value="Genomic_DNA"/>
</dbReference>
<protein>
    <recommendedName>
        <fullName evidence="6 7">Small ribosomal subunit protein bS20</fullName>
    </recommendedName>
</protein>
<dbReference type="GO" id="GO:0006412">
    <property type="term" value="P:translation"/>
    <property type="evidence" value="ECO:0007669"/>
    <property type="project" value="UniProtKB-UniRule"/>
</dbReference>